<dbReference type="Gene3D" id="1.10.10.10">
    <property type="entry name" value="Winged helix-like DNA-binding domain superfamily/Winged helix DNA-binding domain"/>
    <property type="match status" value="1"/>
</dbReference>
<dbReference type="Proteomes" id="UP001549146">
    <property type="component" value="Unassembled WGS sequence"/>
</dbReference>
<dbReference type="Gene3D" id="1.25.40.10">
    <property type="entry name" value="Tetratricopeptide repeat domain"/>
    <property type="match status" value="2"/>
</dbReference>
<dbReference type="SUPFAM" id="SSF81901">
    <property type="entry name" value="HCP-like"/>
    <property type="match status" value="1"/>
</dbReference>
<evidence type="ECO:0000256" key="3">
    <source>
        <dbReference type="ARBA" id="ARBA00022737"/>
    </source>
</evidence>
<proteinExistence type="inferred from homology"/>
<dbReference type="SUPFAM" id="SSF46894">
    <property type="entry name" value="C-terminal effector domain of the bipartite response regulators"/>
    <property type="match status" value="1"/>
</dbReference>
<dbReference type="PANTHER" id="PTHR46630:SF1">
    <property type="entry name" value="TETRATRICOPEPTIDE REPEAT PROTEIN 29"/>
    <property type="match status" value="1"/>
</dbReference>
<reference evidence="7 8" key="1">
    <citation type="submission" date="2024-06" db="EMBL/GenBank/DDBJ databases">
        <title>Genomic Encyclopedia of Type Strains, Phase IV (KMG-IV): sequencing the most valuable type-strain genomes for metagenomic binning, comparative biology and taxonomic classification.</title>
        <authorList>
            <person name="Goeker M."/>
        </authorList>
    </citation>
    <scope>NUCLEOTIDE SEQUENCE [LARGE SCALE GENOMIC DNA]</scope>
    <source>
        <strain evidence="7 8">DSM 29388</strain>
    </source>
</reference>
<comment type="similarity">
    <text evidence="5">Belongs to the Rap family.</text>
</comment>
<protein>
    <submittedName>
        <fullName evidence="7">Tetratricopeptide (TPR) repeat protein</fullName>
    </submittedName>
</protein>
<evidence type="ECO:0000313" key="7">
    <source>
        <dbReference type="EMBL" id="MET3730757.1"/>
    </source>
</evidence>
<feature type="transmembrane region" description="Helical" evidence="6">
    <location>
        <begin position="340"/>
        <end position="360"/>
    </location>
</feature>
<dbReference type="InterPro" id="IPR011990">
    <property type="entry name" value="TPR-like_helical_dom_sf"/>
</dbReference>
<dbReference type="InterPro" id="IPR016032">
    <property type="entry name" value="Sig_transdc_resp-reg_C-effctor"/>
</dbReference>
<dbReference type="RefSeq" id="WP_354506177.1">
    <property type="nucleotide sequence ID" value="NZ_JBEPMO010000001.1"/>
</dbReference>
<evidence type="ECO:0000256" key="5">
    <source>
        <dbReference type="ARBA" id="ARBA00038253"/>
    </source>
</evidence>
<comment type="subcellular location">
    <subcellularLocation>
        <location evidence="1">Cytoplasm</location>
    </subcellularLocation>
</comment>
<evidence type="ECO:0000313" key="8">
    <source>
        <dbReference type="Proteomes" id="UP001549146"/>
    </source>
</evidence>
<keyword evidence="4" id="KW-0802">TPR repeat</keyword>
<keyword evidence="2" id="KW-0963">Cytoplasm</keyword>
<dbReference type="EMBL" id="JBEPMO010000001">
    <property type="protein sequence ID" value="MET3730757.1"/>
    <property type="molecule type" value="Genomic_DNA"/>
</dbReference>
<evidence type="ECO:0000256" key="6">
    <source>
        <dbReference type="SAM" id="Phobius"/>
    </source>
</evidence>
<dbReference type="SMART" id="SM00028">
    <property type="entry name" value="TPR"/>
    <property type="match status" value="4"/>
</dbReference>
<sequence>MSKLFLVVVVCWGSHTNLRADIGFIFPNQKGYPEIDGMIDEADKLASQEQYNQALVLFENAIAQSSQKKYSKGLTKGYVGASAILFKQNKLEQATQLLIKAKDESYAKESPEDMSEIYFGEGINLHVLGLHDQAIRRYKESIAISKKISDVDKRTDNMYKSYINIGDAYQLKNQTDSALYFYQAAFHSPTKDLNNRFVSSISLADVHMEQNRMDSALYYLKNSEGVLQKLGTKNTEATFDKMLAKYYEKIGQNDSAIYYYERSIALKNQLNRPEPELLKKLSEIYGKIGDENRSNQYLADYVAVDDSLKILHQDNLQVPILLAKNASKKKLESAESKSNFLLIILSISFILTGIFVYLYIKKQKRKNTYRKEENTQLKQKLNTAFEEVAELAQMNSPHFLSRFIEVYPEFYNQLVSSFPDLTTADLKLCALMKLDYSTKEIAEITYSSIRTVQNRKYKLRKKFSLSPEENLNIWIQNFHLQSLNLV</sequence>
<evidence type="ECO:0000256" key="1">
    <source>
        <dbReference type="ARBA" id="ARBA00004496"/>
    </source>
</evidence>
<dbReference type="InterPro" id="IPR019734">
    <property type="entry name" value="TPR_rpt"/>
</dbReference>
<keyword evidence="6" id="KW-0812">Transmembrane</keyword>
<evidence type="ECO:0000256" key="4">
    <source>
        <dbReference type="ARBA" id="ARBA00022803"/>
    </source>
</evidence>
<keyword evidence="8" id="KW-1185">Reference proteome</keyword>
<evidence type="ECO:0000256" key="2">
    <source>
        <dbReference type="ARBA" id="ARBA00022490"/>
    </source>
</evidence>
<keyword evidence="6" id="KW-1133">Transmembrane helix</keyword>
<organism evidence="7 8">
    <name type="scientific">Moheibacter stercoris</name>
    <dbReference type="NCBI Taxonomy" id="1628251"/>
    <lineage>
        <taxon>Bacteria</taxon>
        <taxon>Pseudomonadati</taxon>
        <taxon>Bacteroidota</taxon>
        <taxon>Flavobacteriia</taxon>
        <taxon>Flavobacteriales</taxon>
        <taxon>Weeksellaceae</taxon>
        <taxon>Moheibacter</taxon>
    </lineage>
</organism>
<comment type="caution">
    <text evidence="7">The sequence shown here is derived from an EMBL/GenBank/DDBJ whole genome shotgun (WGS) entry which is preliminary data.</text>
</comment>
<dbReference type="InterPro" id="IPR051476">
    <property type="entry name" value="Bac_ResReg_Asp_Phosphatase"/>
</dbReference>
<dbReference type="InterPro" id="IPR036388">
    <property type="entry name" value="WH-like_DNA-bd_sf"/>
</dbReference>
<dbReference type="PANTHER" id="PTHR46630">
    <property type="entry name" value="TETRATRICOPEPTIDE REPEAT PROTEIN 29"/>
    <property type="match status" value="1"/>
</dbReference>
<accession>A0ABV2LTB6</accession>
<keyword evidence="6" id="KW-0472">Membrane</keyword>
<keyword evidence="3" id="KW-0677">Repeat</keyword>
<gene>
    <name evidence="7" type="ORF">ABID46_000309</name>
</gene>
<name>A0ABV2LTB6_9FLAO</name>